<keyword evidence="1" id="KW-0732">Signal</keyword>
<dbReference type="EMBL" id="HBIN01008579">
    <property type="protein sequence ID" value="CAE0436099.1"/>
    <property type="molecule type" value="Transcribed_RNA"/>
</dbReference>
<dbReference type="AlphaFoldDB" id="A0A7S3LQ68"/>
<feature type="signal peptide" evidence="1">
    <location>
        <begin position="1"/>
        <end position="18"/>
    </location>
</feature>
<protein>
    <submittedName>
        <fullName evidence="2">Uncharacterized protein</fullName>
    </submittedName>
</protein>
<feature type="chain" id="PRO_5031253576" evidence="1">
    <location>
        <begin position="19"/>
        <end position="333"/>
    </location>
</feature>
<evidence type="ECO:0000313" key="2">
    <source>
        <dbReference type="EMBL" id="CAE0436099.1"/>
    </source>
</evidence>
<evidence type="ECO:0000256" key="1">
    <source>
        <dbReference type="SAM" id="SignalP"/>
    </source>
</evidence>
<proteinExistence type="predicted"/>
<sequence>MRNSFIVFLLLPTALVFAEKLVDIDLSTPGKIRAVHVGTTTGGNRALRNEKNLEFTASTDNGKQVIKFTFADGHRVTVKTDLKNDEISIKSKGKTKDSIAFSQEQREYLRDLAAALEKDEATDTDTIDTPGCQGARSAKVLSEWPDTLNIDFDFDVEKEKQRHKARAEALAKRNSGNGTPPDVPPVKKDRILKMQEPIAPSDRRNLAYTSICSSVNSFVEVTHDDWDYDRWDDRTTYYAYLSMHADGPCSDGTYFWTGSSWSCYEPDHDPNVEYAYGGCFGRCGAGCGSGTQFTWDCADHDSCVRFGHSLASFWCDDEFTFTIDDALSAPNCF</sequence>
<name>A0A7S3LQ68_9STRA</name>
<organism evidence="2">
    <name type="scientific">Aplanochytrium stocchinoi</name>
    <dbReference type="NCBI Taxonomy" id="215587"/>
    <lineage>
        <taxon>Eukaryota</taxon>
        <taxon>Sar</taxon>
        <taxon>Stramenopiles</taxon>
        <taxon>Bigyra</taxon>
        <taxon>Labyrinthulomycetes</taxon>
        <taxon>Thraustochytrida</taxon>
        <taxon>Thraustochytriidae</taxon>
        <taxon>Aplanochytrium</taxon>
    </lineage>
</organism>
<gene>
    <name evidence="2" type="ORF">ASTO00021_LOCUS6370</name>
</gene>
<accession>A0A7S3LQ68</accession>
<reference evidence="2" key="1">
    <citation type="submission" date="2021-01" db="EMBL/GenBank/DDBJ databases">
        <authorList>
            <person name="Corre E."/>
            <person name="Pelletier E."/>
            <person name="Niang G."/>
            <person name="Scheremetjew M."/>
            <person name="Finn R."/>
            <person name="Kale V."/>
            <person name="Holt S."/>
            <person name="Cochrane G."/>
            <person name="Meng A."/>
            <person name="Brown T."/>
            <person name="Cohen L."/>
        </authorList>
    </citation>
    <scope>NUCLEOTIDE SEQUENCE</scope>
    <source>
        <strain evidence="2">GSBS06</strain>
    </source>
</reference>